<dbReference type="PANTHER" id="PTHR43196">
    <property type="entry name" value="SULFATE ADENYLYLTRANSFERASE SUBUNIT 2"/>
    <property type="match status" value="1"/>
</dbReference>
<dbReference type="OrthoDB" id="9774475at2"/>
<dbReference type="SUPFAM" id="SSF52402">
    <property type="entry name" value="Adenine nucleotide alpha hydrolases-like"/>
    <property type="match status" value="1"/>
</dbReference>
<dbReference type="AlphaFoldDB" id="A0A268EH06"/>
<evidence type="ECO:0000313" key="3">
    <source>
        <dbReference type="Proteomes" id="UP000215596"/>
    </source>
</evidence>
<accession>A0A268EH06</accession>
<proteinExistence type="predicted"/>
<dbReference type="GO" id="GO:0003824">
    <property type="term" value="F:catalytic activity"/>
    <property type="evidence" value="ECO:0007669"/>
    <property type="project" value="InterPro"/>
</dbReference>
<dbReference type="PROSITE" id="PS00012">
    <property type="entry name" value="PHOSPHOPANTETHEINE"/>
    <property type="match status" value="1"/>
</dbReference>
<organism evidence="2 3">
    <name type="scientific">Paenibacillus campinasensis</name>
    <dbReference type="NCBI Taxonomy" id="66347"/>
    <lineage>
        <taxon>Bacteria</taxon>
        <taxon>Bacillati</taxon>
        <taxon>Bacillota</taxon>
        <taxon>Bacilli</taxon>
        <taxon>Bacillales</taxon>
        <taxon>Paenibacillaceae</taxon>
        <taxon>Paenibacillus</taxon>
    </lineage>
</organism>
<dbReference type="EMBL" id="NPBY01000079">
    <property type="protein sequence ID" value="PAD72425.1"/>
    <property type="molecule type" value="Genomic_DNA"/>
</dbReference>
<dbReference type="InterPro" id="IPR002500">
    <property type="entry name" value="PAPS_reduct_dom"/>
</dbReference>
<dbReference type="Proteomes" id="UP000215596">
    <property type="component" value="Unassembled WGS sequence"/>
</dbReference>
<protein>
    <recommendedName>
        <fullName evidence="1">Phosphoadenosine phosphosulphate reductase domain-containing protein</fullName>
    </recommendedName>
</protein>
<feature type="domain" description="Phosphoadenosine phosphosulphate reductase" evidence="1">
    <location>
        <begin position="66"/>
        <end position="301"/>
    </location>
</feature>
<evidence type="ECO:0000259" key="1">
    <source>
        <dbReference type="Pfam" id="PF01507"/>
    </source>
</evidence>
<comment type="caution">
    <text evidence="2">The sequence shown here is derived from an EMBL/GenBank/DDBJ whole genome shotgun (WGS) entry which is preliminary data.</text>
</comment>
<gene>
    <name evidence="2" type="ORF">CHH67_22555</name>
</gene>
<name>A0A268EH06_9BACL</name>
<dbReference type="PANTHER" id="PTHR43196:SF2">
    <property type="entry name" value="PHOSPHOADENOSINE PHOSPHOSULFATE REDUCTASE"/>
    <property type="match status" value="1"/>
</dbReference>
<dbReference type="InterPro" id="IPR006162">
    <property type="entry name" value="Ppantetheine_attach_site"/>
</dbReference>
<reference evidence="2 3" key="1">
    <citation type="submission" date="2017-07" db="EMBL/GenBank/DDBJ databases">
        <title>Isolation and whole genome analysis of endospore-forming bacteria from heroin.</title>
        <authorList>
            <person name="Kalinowski J."/>
            <person name="Ahrens B."/>
            <person name="Al-Dilaimi A."/>
            <person name="Winkler A."/>
            <person name="Wibberg D."/>
            <person name="Schleenbecker U."/>
            <person name="Ruckert C."/>
            <person name="Wolfel R."/>
            <person name="Grass G."/>
        </authorList>
    </citation>
    <scope>NUCLEOTIDE SEQUENCE [LARGE SCALE GENOMIC DNA]</scope>
    <source>
        <strain evidence="2 3">7537-G1</strain>
    </source>
</reference>
<sequence>MGGGKLNLDVYRTLTKEQPRIPKEITIENEEFHNTATLEEKEQYALALIFSAIRKVVEEHGKEARIVVSCSFGIDSIVTLHLVRRAARDLGVTFDVVWNNTLNEYPQTRKYAKEMTELWGLNTIEARPETTLKKIYEENGVDSLFKRKGDRSGEEGKKEPVVEKCCGSLKHRPMKKAIKDHGWHLMFNGVRAGESRQRWMSARRDADLFYSSHTWKTWVCRPILWWTSMTDSFNYGNSRQEDVWEYVRKYDIPYNPLYDLNAVIDDRFTGAETVVKREEAERLSAEGFNVFMPRTGCQACPIPIKRGYLRYLRQVFPKTYRSMLFQLGFARVLIAEMDEKVRDELFEEMSGFGVITEKTEEAILDRLEDIIELKPCVFDGVGVVKKRRA</sequence>
<dbReference type="Pfam" id="PF01507">
    <property type="entry name" value="PAPS_reduct"/>
    <property type="match status" value="1"/>
</dbReference>
<evidence type="ECO:0000313" key="2">
    <source>
        <dbReference type="EMBL" id="PAD72425.1"/>
    </source>
</evidence>
<dbReference type="InterPro" id="IPR014729">
    <property type="entry name" value="Rossmann-like_a/b/a_fold"/>
</dbReference>
<dbReference type="Gene3D" id="3.40.50.620">
    <property type="entry name" value="HUPs"/>
    <property type="match status" value="1"/>
</dbReference>
<dbReference type="InterPro" id="IPR050128">
    <property type="entry name" value="Sulfate_adenylyltrnsfr_sub2"/>
</dbReference>